<name>A0ABR2FGQ1_9ROSI</name>
<keyword evidence="3" id="KW-1185">Reference proteome</keyword>
<evidence type="ECO:0000256" key="1">
    <source>
        <dbReference type="SAM" id="MobiDB-lite"/>
    </source>
</evidence>
<dbReference type="Proteomes" id="UP001472677">
    <property type="component" value="Unassembled WGS sequence"/>
</dbReference>
<protein>
    <submittedName>
        <fullName evidence="2">Uncharacterized protein</fullName>
    </submittedName>
</protein>
<evidence type="ECO:0000313" key="3">
    <source>
        <dbReference type="Proteomes" id="UP001472677"/>
    </source>
</evidence>
<reference evidence="2 3" key="1">
    <citation type="journal article" date="2024" name="G3 (Bethesda)">
        <title>Genome assembly of Hibiscus sabdariffa L. provides insights into metabolisms of medicinal natural products.</title>
        <authorList>
            <person name="Kim T."/>
        </authorList>
    </citation>
    <scope>NUCLEOTIDE SEQUENCE [LARGE SCALE GENOMIC DNA]</scope>
    <source>
        <strain evidence="2">TK-2024</strain>
        <tissue evidence="2">Old leaves</tissue>
    </source>
</reference>
<organism evidence="2 3">
    <name type="scientific">Hibiscus sabdariffa</name>
    <name type="common">roselle</name>
    <dbReference type="NCBI Taxonomy" id="183260"/>
    <lineage>
        <taxon>Eukaryota</taxon>
        <taxon>Viridiplantae</taxon>
        <taxon>Streptophyta</taxon>
        <taxon>Embryophyta</taxon>
        <taxon>Tracheophyta</taxon>
        <taxon>Spermatophyta</taxon>
        <taxon>Magnoliopsida</taxon>
        <taxon>eudicotyledons</taxon>
        <taxon>Gunneridae</taxon>
        <taxon>Pentapetalae</taxon>
        <taxon>rosids</taxon>
        <taxon>malvids</taxon>
        <taxon>Malvales</taxon>
        <taxon>Malvaceae</taxon>
        <taxon>Malvoideae</taxon>
        <taxon>Hibiscus</taxon>
    </lineage>
</organism>
<proteinExistence type="predicted"/>
<comment type="caution">
    <text evidence="2">The sequence shown here is derived from an EMBL/GenBank/DDBJ whole genome shotgun (WGS) entry which is preliminary data.</text>
</comment>
<gene>
    <name evidence="2" type="ORF">V6N12_070397</name>
</gene>
<evidence type="ECO:0000313" key="2">
    <source>
        <dbReference type="EMBL" id="KAK8580113.1"/>
    </source>
</evidence>
<feature type="region of interest" description="Disordered" evidence="1">
    <location>
        <begin position="56"/>
        <end position="83"/>
    </location>
</feature>
<sequence>MLKLGRIPSKAFLKSRVDAVLWSLWLARNEKIFDGKITNFKDLIFPMKLVVLFRSRPRRKKKKKKKKQQAGKAMGKNEEAARV</sequence>
<dbReference type="EMBL" id="JBBPBM010000006">
    <property type="protein sequence ID" value="KAK8580113.1"/>
    <property type="molecule type" value="Genomic_DNA"/>
</dbReference>
<feature type="compositionally biased region" description="Basic residues" evidence="1">
    <location>
        <begin position="56"/>
        <end position="69"/>
    </location>
</feature>
<accession>A0ABR2FGQ1</accession>